<reference evidence="1 2" key="1">
    <citation type="journal article" date="2012" name="PLoS Pathog.">
        <title>The genome of the obligate intracellular parasite Trachipleistophora hominis: new insights into microsporidian genome dynamics and reductive evolution.</title>
        <authorList>
            <person name="Heinz E."/>
            <person name="Williams T.A."/>
            <person name="Nakjang S."/>
            <person name="Noel C.J."/>
            <person name="Swan D.C."/>
            <person name="Goldberg A.V."/>
            <person name="Harris S.R."/>
            <person name="Weinmaier T."/>
            <person name="Markert S."/>
            <person name="Becher D."/>
            <person name="Bernhardt J."/>
            <person name="Dagan T."/>
            <person name="Hacker C."/>
            <person name="Lucocq J.M."/>
            <person name="Schweder T."/>
            <person name="Rattei T."/>
            <person name="Hall N."/>
            <person name="Hirt R.P."/>
            <person name="Embley T.M."/>
        </authorList>
    </citation>
    <scope>NUCLEOTIDE SEQUENCE [LARGE SCALE GENOMIC DNA]</scope>
</reference>
<proteinExistence type="predicted"/>
<dbReference type="HOGENOM" id="CLU_3263276_0_0_1"/>
<feature type="non-terminal residue" evidence="1">
    <location>
        <position position="1"/>
    </location>
</feature>
<dbReference type="AlphaFoldDB" id="L7JSN5"/>
<dbReference type="EMBL" id="JH994079">
    <property type="protein sequence ID" value="ELQ74061.1"/>
    <property type="molecule type" value="Genomic_DNA"/>
</dbReference>
<protein>
    <submittedName>
        <fullName evidence="1">Uncharacterized protein</fullName>
    </submittedName>
</protein>
<sequence>VMSSVRDIEGCYCLFIKENNLKVQVIMIGGKKQLVQEVLITM</sequence>
<name>L7JSN5_TRAHO</name>
<evidence type="ECO:0000313" key="2">
    <source>
        <dbReference type="Proteomes" id="UP000011185"/>
    </source>
</evidence>
<evidence type="ECO:0000313" key="1">
    <source>
        <dbReference type="EMBL" id="ELQ74061.1"/>
    </source>
</evidence>
<dbReference type="InParanoid" id="L7JSN5"/>
<dbReference type="VEuPathDB" id="MicrosporidiaDB:THOM_3013"/>
<organism evidence="1 2">
    <name type="scientific">Trachipleistophora hominis</name>
    <name type="common">Microsporidian parasite</name>
    <dbReference type="NCBI Taxonomy" id="72359"/>
    <lineage>
        <taxon>Eukaryota</taxon>
        <taxon>Fungi</taxon>
        <taxon>Fungi incertae sedis</taxon>
        <taxon>Microsporidia</taxon>
        <taxon>Pleistophoridae</taxon>
        <taxon>Trachipleistophora</taxon>
    </lineage>
</organism>
<gene>
    <name evidence="1" type="ORF">THOM_3013</name>
</gene>
<keyword evidence="2" id="KW-1185">Reference proteome</keyword>
<dbReference type="Proteomes" id="UP000011185">
    <property type="component" value="Unassembled WGS sequence"/>
</dbReference>
<accession>L7JSN5</accession>